<dbReference type="PANTHER" id="PTHR43084">
    <property type="entry name" value="PERSULFIDE DIOXYGENASE ETHE1"/>
    <property type="match status" value="1"/>
</dbReference>
<gene>
    <name evidence="3" type="ORF">M8330_04185</name>
</gene>
<protein>
    <submittedName>
        <fullName evidence="3">MBL fold metallo-hydrolase</fullName>
    </submittedName>
</protein>
<dbReference type="CDD" id="cd00158">
    <property type="entry name" value="RHOD"/>
    <property type="match status" value="1"/>
</dbReference>
<dbReference type="Gene3D" id="3.40.250.10">
    <property type="entry name" value="Rhodanese-like domain"/>
    <property type="match status" value="2"/>
</dbReference>
<dbReference type="Proteomes" id="UP001139485">
    <property type="component" value="Unassembled WGS sequence"/>
</dbReference>
<dbReference type="Pfam" id="PF00753">
    <property type="entry name" value="Lactamase_B"/>
    <property type="match status" value="1"/>
</dbReference>
<accession>A0A9X2IF97</accession>
<dbReference type="GO" id="GO:0006749">
    <property type="term" value="P:glutathione metabolic process"/>
    <property type="evidence" value="ECO:0007669"/>
    <property type="project" value="InterPro"/>
</dbReference>
<dbReference type="InterPro" id="IPR044528">
    <property type="entry name" value="POD-like_MBL-fold"/>
</dbReference>
<dbReference type="GO" id="GO:0070813">
    <property type="term" value="P:hydrogen sulfide metabolic process"/>
    <property type="evidence" value="ECO:0007669"/>
    <property type="project" value="TreeGrafter"/>
</dbReference>
<sequence length="454" mass="47734">MPLTVEIIETSELGDRSYLAHDGAVAVVIDPQRDTDRVTARAAEIGVRVVAVAETHIHNDYVTGGYHLAQETGADYLVNAEDPVAFERVGVSDGDVRTYGDLEVKVVSTPGHTHTHLGFVIATPGTENPAVFTGGSLLYGSVGRPDLLGPDHTDTLARAQYRTAHKLAEMLPDEAPLYPTHGFGSFCSAGSATGGDGSTIGTEKARNDALTTPDEQSFVDGLVAALAAYPAYYAHMAPRNLEGPAEPDLSAPESVDAAGLRAAVEAGHWVVDLRDRKLYPAAHVPGSISVDISGAFSTYLGWILPWGTPLTLIAGTAEDVAAAQRQLVRIGIERPAGAAVGAIADLTAGDAASYETVDFEALATRIKDGEAPLVLDVRMDSEHLASEIPGSVHVPLHELLDRLDDVPAGQVWVHCQSGFRASIAASLLDRAGRDVVLVDDDYDRAGELGLTASA</sequence>
<dbReference type="SUPFAM" id="SSF56281">
    <property type="entry name" value="Metallo-hydrolase/oxidoreductase"/>
    <property type="match status" value="1"/>
</dbReference>
<feature type="domain" description="Rhodanese" evidence="2">
    <location>
        <begin position="264"/>
        <end position="293"/>
    </location>
</feature>
<dbReference type="InterPro" id="IPR036873">
    <property type="entry name" value="Rhodanese-like_dom_sf"/>
</dbReference>
<keyword evidence="4" id="KW-1185">Reference proteome</keyword>
<dbReference type="AlphaFoldDB" id="A0A9X2IF97"/>
<dbReference type="Pfam" id="PF00581">
    <property type="entry name" value="Rhodanese"/>
    <property type="match status" value="1"/>
</dbReference>
<dbReference type="PANTHER" id="PTHR43084:SF1">
    <property type="entry name" value="PERSULFIDE DIOXYGENASE ETHE1, MITOCHONDRIAL"/>
    <property type="match status" value="1"/>
</dbReference>
<evidence type="ECO:0000259" key="2">
    <source>
        <dbReference type="PROSITE" id="PS50206"/>
    </source>
</evidence>
<dbReference type="SUPFAM" id="SSF52821">
    <property type="entry name" value="Rhodanese/Cell cycle control phosphatase"/>
    <property type="match status" value="2"/>
</dbReference>
<name>A0A9X2IF97_9ACTN</name>
<dbReference type="GO" id="GO:0050313">
    <property type="term" value="F:sulfur dioxygenase activity"/>
    <property type="evidence" value="ECO:0007669"/>
    <property type="project" value="InterPro"/>
</dbReference>
<dbReference type="SMART" id="SM00849">
    <property type="entry name" value="Lactamase_B"/>
    <property type="match status" value="1"/>
</dbReference>
<evidence type="ECO:0000313" key="4">
    <source>
        <dbReference type="Proteomes" id="UP001139485"/>
    </source>
</evidence>
<dbReference type="GO" id="GO:0046872">
    <property type="term" value="F:metal ion binding"/>
    <property type="evidence" value="ECO:0007669"/>
    <property type="project" value="UniProtKB-KW"/>
</dbReference>
<organism evidence="3 4">
    <name type="scientific">Nocardioides bruguierae</name>
    <dbReference type="NCBI Taxonomy" id="2945102"/>
    <lineage>
        <taxon>Bacteria</taxon>
        <taxon>Bacillati</taxon>
        <taxon>Actinomycetota</taxon>
        <taxon>Actinomycetes</taxon>
        <taxon>Propionibacteriales</taxon>
        <taxon>Nocardioidaceae</taxon>
        <taxon>Nocardioides</taxon>
    </lineage>
</organism>
<dbReference type="InterPro" id="IPR036866">
    <property type="entry name" value="RibonucZ/Hydroxyglut_hydro"/>
</dbReference>
<dbReference type="EMBL" id="JAMOIL010000003">
    <property type="protein sequence ID" value="MCM0619495.1"/>
    <property type="molecule type" value="Genomic_DNA"/>
</dbReference>
<evidence type="ECO:0000256" key="1">
    <source>
        <dbReference type="ARBA" id="ARBA00022723"/>
    </source>
</evidence>
<dbReference type="InterPro" id="IPR001279">
    <property type="entry name" value="Metallo-B-lactamas"/>
</dbReference>
<dbReference type="SMART" id="SM00450">
    <property type="entry name" value="RHOD"/>
    <property type="match status" value="1"/>
</dbReference>
<keyword evidence="1" id="KW-0479">Metal-binding</keyword>
<dbReference type="RefSeq" id="WP_250826313.1">
    <property type="nucleotide sequence ID" value="NZ_JAMOIL010000003.1"/>
</dbReference>
<proteinExistence type="predicted"/>
<dbReference type="InterPro" id="IPR051682">
    <property type="entry name" value="Mito_Persulfide_Diox"/>
</dbReference>
<dbReference type="CDD" id="cd07724">
    <property type="entry name" value="POD-like_MBL-fold"/>
    <property type="match status" value="1"/>
</dbReference>
<feature type="domain" description="Rhodanese" evidence="2">
    <location>
        <begin position="368"/>
        <end position="454"/>
    </location>
</feature>
<reference evidence="3" key="1">
    <citation type="submission" date="2022-05" db="EMBL/GenBank/DDBJ databases">
        <authorList>
            <person name="Tuo L."/>
        </authorList>
    </citation>
    <scope>NUCLEOTIDE SEQUENCE</scope>
    <source>
        <strain evidence="3">BSK12Z-4</strain>
    </source>
</reference>
<evidence type="ECO:0000313" key="3">
    <source>
        <dbReference type="EMBL" id="MCM0619495.1"/>
    </source>
</evidence>
<dbReference type="Gene3D" id="3.60.15.10">
    <property type="entry name" value="Ribonuclease Z/Hydroxyacylglutathione hydrolase-like"/>
    <property type="match status" value="1"/>
</dbReference>
<comment type="caution">
    <text evidence="3">The sequence shown here is derived from an EMBL/GenBank/DDBJ whole genome shotgun (WGS) entry which is preliminary data.</text>
</comment>
<dbReference type="InterPro" id="IPR001763">
    <property type="entry name" value="Rhodanese-like_dom"/>
</dbReference>
<dbReference type="PROSITE" id="PS50206">
    <property type="entry name" value="RHODANESE_3"/>
    <property type="match status" value="2"/>
</dbReference>